<name>A0ABS1KMP6_9BACT</name>
<evidence type="ECO:0000313" key="1">
    <source>
        <dbReference type="EMBL" id="MBL0740748.1"/>
    </source>
</evidence>
<comment type="caution">
    <text evidence="1">The sequence shown here is derived from an EMBL/GenBank/DDBJ whole genome shotgun (WGS) entry which is preliminary data.</text>
</comment>
<dbReference type="EMBL" id="JAERRB010000002">
    <property type="protein sequence ID" value="MBL0740748.1"/>
    <property type="molecule type" value="Genomic_DNA"/>
</dbReference>
<evidence type="ECO:0000313" key="2">
    <source>
        <dbReference type="Proteomes" id="UP000613030"/>
    </source>
</evidence>
<accession>A0ABS1KMP6</accession>
<proteinExistence type="predicted"/>
<gene>
    <name evidence="1" type="ORF">JI741_05935</name>
</gene>
<dbReference type="RefSeq" id="WP_202008131.1">
    <property type="nucleotide sequence ID" value="NZ_JAERRB010000002.1"/>
</dbReference>
<organism evidence="1 2">
    <name type="scientific">Chryseolinea lacunae</name>
    <dbReference type="NCBI Taxonomy" id="2801331"/>
    <lineage>
        <taxon>Bacteria</taxon>
        <taxon>Pseudomonadati</taxon>
        <taxon>Bacteroidota</taxon>
        <taxon>Cytophagia</taxon>
        <taxon>Cytophagales</taxon>
        <taxon>Fulvivirgaceae</taxon>
        <taxon>Chryseolinea</taxon>
    </lineage>
</organism>
<keyword evidence="2" id="KW-1185">Reference proteome</keyword>
<dbReference type="Proteomes" id="UP000613030">
    <property type="component" value="Unassembled WGS sequence"/>
</dbReference>
<reference evidence="1 2" key="1">
    <citation type="submission" date="2021-01" db="EMBL/GenBank/DDBJ databases">
        <title>Chryseolinea sp. Jin1 Genome sequencing and assembly.</title>
        <authorList>
            <person name="Kim I."/>
        </authorList>
    </citation>
    <scope>NUCLEOTIDE SEQUENCE [LARGE SCALE GENOMIC DNA]</scope>
    <source>
        <strain evidence="1 2">Jin1</strain>
    </source>
</reference>
<protein>
    <submittedName>
        <fullName evidence="1">Uncharacterized protein</fullName>
    </submittedName>
</protein>
<sequence>MSGNNRVLSTGYKKQGDTIHFKRLAVKELLLLVQEGKIFHGHLVISQQKFKAVSEFEKALGVADSLMAAISAEGWAPKLAEGRDLMFIQVIPDSVMSTLDVLGFMNLRHRVESKIDNALLSAGAGEWVGGDMGAGANMLFEVDNWDNANQMAMKILKDEDLLDHVLIAKRVLISSDDWQYEIVYPVEFEGVFNDL</sequence>